<organism evidence="9 10">
    <name type="scientific">Conoideocrella luteorostrata</name>
    <dbReference type="NCBI Taxonomy" id="1105319"/>
    <lineage>
        <taxon>Eukaryota</taxon>
        <taxon>Fungi</taxon>
        <taxon>Dikarya</taxon>
        <taxon>Ascomycota</taxon>
        <taxon>Pezizomycotina</taxon>
        <taxon>Sordariomycetes</taxon>
        <taxon>Hypocreomycetidae</taxon>
        <taxon>Hypocreales</taxon>
        <taxon>Clavicipitaceae</taxon>
        <taxon>Conoideocrella</taxon>
    </lineage>
</organism>
<dbReference type="FunFam" id="3.50.50.60:FF:000153">
    <property type="entry name" value="Salicylate hydroxylase, putative"/>
    <property type="match status" value="1"/>
</dbReference>
<evidence type="ECO:0000256" key="7">
    <source>
        <dbReference type="SAM" id="Phobius"/>
    </source>
</evidence>
<evidence type="ECO:0000313" key="10">
    <source>
        <dbReference type="Proteomes" id="UP001251528"/>
    </source>
</evidence>
<sequence>MEPRRNFVVAIVGGGIAGLTLAIALHHRGLKVKIFEQASRFQEIGAGVSFTPNAVQAMKVCHPAIHEAFEKVCTRNIWPSKQKVWFDYYDAQSEGAAGKPAFSISNDLGQNGVHRAHFLDELIKLVPGHVAHFGKKLDRYERDRRNRYRLMFADGSVEDADVILGCDGIKSRVRQLMFGTSHPCASPSYTHKYAYRALVPMESAIKAIGREKAQNAAMHMGKGGHVLTFPVNHGQTVNVVAFHTSPHDWPDSSRLTAESTREAALRDFVHFGPEIISLLKLTSPKLDIWAIFDVGDNPPPTYFKGRVCLVGDAAHATSPHHGAGAGFCIEDAAILSHLLGDERVTGHAALQVALAVYDSFRRERASWLVQSSRHIGNTYEWLAPGIGGDLAKVEAEIKLRNEMIANVDVRAMCNEAQGEFSRRYDVEGRIVTVDLDEMLLSAPSRVENPVH</sequence>
<dbReference type="Gene3D" id="3.50.50.60">
    <property type="entry name" value="FAD/NAD(P)-binding domain"/>
    <property type="match status" value="1"/>
</dbReference>
<dbReference type="InterPro" id="IPR002938">
    <property type="entry name" value="FAD-bd"/>
</dbReference>
<keyword evidence="10" id="KW-1185">Reference proteome</keyword>
<gene>
    <name evidence="9" type="ORF">QQS21_006951</name>
</gene>
<keyword evidence="7" id="KW-0472">Membrane</keyword>
<evidence type="ECO:0000256" key="1">
    <source>
        <dbReference type="ARBA" id="ARBA00001974"/>
    </source>
</evidence>
<accession>A0AAJ0CLN7</accession>
<dbReference type="Proteomes" id="UP001251528">
    <property type="component" value="Unassembled WGS sequence"/>
</dbReference>
<evidence type="ECO:0000256" key="4">
    <source>
        <dbReference type="ARBA" id="ARBA00022827"/>
    </source>
</evidence>
<dbReference type="InterPro" id="IPR051104">
    <property type="entry name" value="FAD_monoxygenase"/>
</dbReference>
<dbReference type="PANTHER" id="PTHR46720:SF3">
    <property type="entry name" value="FAD-BINDING DOMAIN-CONTAINING PROTEIN-RELATED"/>
    <property type="match status" value="1"/>
</dbReference>
<dbReference type="PRINTS" id="PR00420">
    <property type="entry name" value="RNGMNOXGNASE"/>
</dbReference>
<dbReference type="GO" id="GO:0044550">
    <property type="term" value="P:secondary metabolite biosynthetic process"/>
    <property type="evidence" value="ECO:0007669"/>
    <property type="project" value="TreeGrafter"/>
</dbReference>
<keyword evidence="4" id="KW-0274">FAD</keyword>
<dbReference type="InterPro" id="IPR036188">
    <property type="entry name" value="FAD/NAD-bd_sf"/>
</dbReference>
<evidence type="ECO:0000256" key="5">
    <source>
        <dbReference type="ARBA" id="ARBA00023002"/>
    </source>
</evidence>
<dbReference type="PANTHER" id="PTHR46720">
    <property type="entry name" value="HYDROXYLASE, PUTATIVE (AFU_ORTHOLOGUE AFUA_3G01460)-RELATED"/>
    <property type="match status" value="1"/>
</dbReference>
<reference evidence="9" key="1">
    <citation type="submission" date="2023-06" db="EMBL/GenBank/DDBJ databases">
        <title>Conoideocrella luteorostrata (Hypocreales: Clavicipitaceae), a potential biocontrol fungus for elongate hemlock scale in United States Christmas tree production areas.</title>
        <authorList>
            <person name="Barrett H."/>
            <person name="Lovett B."/>
            <person name="Macias A.M."/>
            <person name="Stajich J.E."/>
            <person name="Kasson M.T."/>
        </authorList>
    </citation>
    <scope>NUCLEOTIDE SEQUENCE</scope>
    <source>
        <strain evidence="9">ARSEF 14590</strain>
    </source>
</reference>
<keyword evidence="7" id="KW-0812">Transmembrane</keyword>
<dbReference type="AlphaFoldDB" id="A0AAJ0CLN7"/>
<keyword evidence="7" id="KW-1133">Transmembrane helix</keyword>
<proteinExistence type="inferred from homology"/>
<comment type="similarity">
    <text evidence="2">Belongs to the paxM FAD-dependent monooxygenase family.</text>
</comment>
<keyword evidence="6" id="KW-0503">Monooxygenase</keyword>
<keyword evidence="5" id="KW-0560">Oxidoreductase</keyword>
<dbReference type="EMBL" id="JASWJB010000135">
    <property type="protein sequence ID" value="KAK2595351.1"/>
    <property type="molecule type" value="Genomic_DNA"/>
</dbReference>
<dbReference type="SUPFAM" id="SSF51905">
    <property type="entry name" value="FAD/NAD(P)-binding domain"/>
    <property type="match status" value="1"/>
</dbReference>
<dbReference type="Pfam" id="PF13450">
    <property type="entry name" value="NAD_binding_8"/>
    <property type="match status" value="1"/>
</dbReference>
<evidence type="ECO:0000256" key="6">
    <source>
        <dbReference type="ARBA" id="ARBA00023033"/>
    </source>
</evidence>
<evidence type="ECO:0000313" key="9">
    <source>
        <dbReference type="EMBL" id="KAK2595351.1"/>
    </source>
</evidence>
<evidence type="ECO:0000256" key="2">
    <source>
        <dbReference type="ARBA" id="ARBA00007992"/>
    </source>
</evidence>
<dbReference type="GO" id="GO:0071949">
    <property type="term" value="F:FAD binding"/>
    <property type="evidence" value="ECO:0007669"/>
    <property type="project" value="InterPro"/>
</dbReference>
<comment type="cofactor">
    <cofactor evidence="1">
        <name>FAD</name>
        <dbReference type="ChEBI" id="CHEBI:57692"/>
    </cofactor>
</comment>
<dbReference type="Pfam" id="PF01494">
    <property type="entry name" value="FAD_binding_3"/>
    <property type="match status" value="1"/>
</dbReference>
<evidence type="ECO:0000256" key="3">
    <source>
        <dbReference type="ARBA" id="ARBA00022630"/>
    </source>
</evidence>
<dbReference type="GO" id="GO:0004497">
    <property type="term" value="F:monooxygenase activity"/>
    <property type="evidence" value="ECO:0007669"/>
    <property type="project" value="UniProtKB-KW"/>
</dbReference>
<comment type="caution">
    <text evidence="9">The sequence shown here is derived from an EMBL/GenBank/DDBJ whole genome shotgun (WGS) entry which is preliminary data.</text>
</comment>
<feature type="domain" description="FAD-binding" evidence="8">
    <location>
        <begin position="159"/>
        <end position="371"/>
    </location>
</feature>
<protein>
    <recommendedName>
        <fullName evidence="8">FAD-binding domain-containing protein</fullName>
    </recommendedName>
</protein>
<name>A0AAJ0CLN7_9HYPO</name>
<keyword evidence="3" id="KW-0285">Flavoprotein</keyword>
<feature type="transmembrane region" description="Helical" evidence="7">
    <location>
        <begin position="6"/>
        <end position="25"/>
    </location>
</feature>
<evidence type="ECO:0000259" key="8">
    <source>
        <dbReference type="Pfam" id="PF01494"/>
    </source>
</evidence>